<dbReference type="GO" id="GO:0016787">
    <property type="term" value="F:hydrolase activity"/>
    <property type="evidence" value="ECO:0007669"/>
    <property type="project" value="UniProtKB-KW"/>
</dbReference>
<evidence type="ECO:0000256" key="3">
    <source>
        <dbReference type="ARBA" id="ARBA00012494"/>
    </source>
</evidence>
<dbReference type="InterPro" id="IPR026890">
    <property type="entry name" value="Mononeg_mRNAcap"/>
</dbReference>
<evidence type="ECO:0000256" key="1">
    <source>
        <dbReference type="ARBA" id="ARBA00004192"/>
    </source>
</evidence>
<name>A0A0B5KRQ6_9RHAB</name>
<evidence type="ECO:0000313" key="29">
    <source>
        <dbReference type="EMBL" id="AJG39191.1"/>
    </source>
</evidence>
<evidence type="ECO:0000256" key="8">
    <source>
        <dbReference type="ARBA" id="ARBA00022679"/>
    </source>
</evidence>
<evidence type="ECO:0000256" key="17">
    <source>
        <dbReference type="ARBA" id="ARBA00023200"/>
    </source>
</evidence>
<keyword evidence="17" id="KW-1035">Host cytoplasm</keyword>
<evidence type="ECO:0000256" key="6">
    <source>
        <dbReference type="ARBA" id="ARBA00022603"/>
    </source>
</evidence>
<dbReference type="Proteomes" id="UP000202001">
    <property type="component" value="Segment"/>
</dbReference>
<dbReference type="RefSeq" id="YP_009301361.1">
    <property type="nucleotide sequence ID" value="NC_031232.1"/>
</dbReference>
<evidence type="ECO:0000256" key="13">
    <source>
        <dbReference type="ARBA" id="ARBA00022840"/>
    </source>
</evidence>
<comment type="catalytic activity">
    <reaction evidence="19">
        <text>a 5'-end triphospho-adenylyl-adenylyl-cytidylyl-adenosine in mRNA + GDP + H(+) = a 5'-end (5'-triphosphoguanosine)-adenylyl-adenylyl-cytidylyl-adenosine in mRNA + diphosphate</text>
        <dbReference type="Rhea" id="RHEA:65436"/>
        <dbReference type="Rhea" id="RHEA-COMP:16797"/>
        <dbReference type="Rhea" id="RHEA-COMP:16799"/>
        <dbReference type="ChEBI" id="CHEBI:15378"/>
        <dbReference type="ChEBI" id="CHEBI:33019"/>
        <dbReference type="ChEBI" id="CHEBI:58189"/>
        <dbReference type="ChEBI" id="CHEBI:156484"/>
        <dbReference type="ChEBI" id="CHEBI:156503"/>
        <dbReference type="EC" id="2.7.7.88"/>
    </reaction>
</comment>
<dbReference type="KEGG" id="vg:29122749"/>
<keyword evidence="15" id="KW-0693">Viral RNA replication</keyword>
<evidence type="ECO:0000256" key="2">
    <source>
        <dbReference type="ARBA" id="ARBA00004328"/>
    </source>
</evidence>
<evidence type="ECO:0000256" key="18">
    <source>
        <dbReference type="ARBA" id="ARBA00023268"/>
    </source>
</evidence>
<comment type="catalytic activity">
    <reaction evidence="24">
        <text>a 5'-end (5'-triphosphoguanosine)-adenylyl-adenylyl-cytidylyl-adenosine in mRNA + S-adenosyl-L-methionine = a 5'-end (5'-triphosphoguanosine)-(2'-O-methyladenylyl)-adenylyl-cytidylyl-adenosine in mRNA + S-adenosyl-L-homocysteine + H(+)</text>
        <dbReference type="Rhea" id="RHEA:65380"/>
        <dbReference type="Rhea" id="RHEA-COMP:16797"/>
        <dbReference type="Rhea" id="RHEA-COMP:16801"/>
        <dbReference type="ChEBI" id="CHEBI:15378"/>
        <dbReference type="ChEBI" id="CHEBI:57856"/>
        <dbReference type="ChEBI" id="CHEBI:59789"/>
        <dbReference type="ChEBI" id="CHEBI:156482"/>
        <dbReference type="ChEBI" id="CHEBI:156484"/>
    </reaction>
</comment>
<evidence type="ECO:0000313" key="30">
    <source>
        <dbReference type="Proteomes" id="UP000202001"/>
    </source>
</evidence>
<evidence type="ECO:0000256" key="24">
    <source>
        <dbReference type="ARBA" id="ARBA00047332"/>
    </source>
</evidence>
<evidence type="ECO:0000256" key="9">
    <source>
        <dbReference type="ARBA" id="ARBA00022691"/>
    </source>
</evidence>
<reference evidence="29 30" key="1">
    <citation type="journal article" date="2015" name="Elife">
        <title>Unprecedented genomic diversity of RNA viruses in arthropods reveals the ancestry of negative-sense RNA viruses.</title>
        <authorList>
            <person name="Li C.X."/>
            <person name="Shi M."/>
            <person name="Tian J.H."/>
            <person name="Lin X.D."/>
            <person name="Kang Y.J."/>
            <person name="Chen L.J."/>
            <person name="Qin X.C."/>
            <person name="Xu J."/>
            <person name="Holmes E.C."/>
            <person name="Zhang Y.Z."/>
        </authorList>
    </citation>
    <scope>NUCLEOTIDE SEQUENCE [LARGE SCALE GENOMIC DNA]</scope>
    <source>
        <strain evidence="29 30">SXCC01-1</strain>
    </source>
</reference>
<keyword evidence="18" id="KW-0511">Multifunctional enzyme</keyword>
<dbReference type="Pfam" id="PF14318">
    <property type="entry name" value="Mononeg_mRNAcap"/>
    <property type="match status" value="1"/>
</dbReference>
<evidence type="ECO:0000256" key="19">
    <source>
        <dbReference type="ARBA" id="ARBA00024494"/>
    </source>
</evidence>
<comment type="catalytic activity">
    <reaction evidence="25">
        <text>a 5'-end (5'-triphosphoguanosine)-adenylyl-adenylyl-cytidylyl-adenosine in mRNA + 2 S-adenosyl-L-methionine = a 5'-end (N(7)-methyl 5'-triphosphoguanosine)-(2'-O-methyladenylyl)-adenylyl-cytidylyl-adenosine in mRNA + 2 S-adenosyl-L-homocysteine + H(+)</text>
        <dbReference type="Rhea" id="RHEA:65376"/>
        <dbReference type="Rhea" id="RHEA-COMP:16797"/>
        <dbReference type="Rhea" id="RHEA-COMP:16798"/>
        <dbReference type="ChEBI" id="CHEBI:15378"/>
        <dbReference type="ChEBI" id="CHEBI:57856"/>
        <dbReference type="ChEBI" id="CHEBI:59789"/>
        <dbReference type="ChEBI" id="CHEBI:156483"/>
        <dbReference type="ChEBI" id="CHEBI:156484"/>
        <dbReference type="EC" id="2.1.1.375"/>
    </reaction>
</comment>
<keyword evidence="6" id="KW-0489">Methyltransferase</keyword>
<dbReference type="InterPro" id="IPR014023">
    <property type="entry name" value="Mononeg_RNA_pol_cat"/>
</dbReference>
<keyword evidence="14" id="KW-0946">Virion</keyword>
<evidence type="ECO:0000256" key="25">
    <source>
        <dbReference type="ARBA" id="ARBA00047370"/>
    </source>
</evidence>
<dbReference type="InterPro" id="IPR025786">
    <property type="entry name" value="Mononega_L_MeTrfase"/>
</dbReference>
<feature type="domain" description="Mononegavirus-type SAM-dependent 2'-O-MTase" evidence="28">
    <location>
        <begin position="1659"/>
        <end position="1847"/>
    </location>
</feature>
<dbReference type="EMBL" id="KM817652">
    <property type="protein sequence ID" value="AJG39191.1"/>
    <property type="molecule type" value="Viral_cRNA"/>
</dbReference>
<dbReference type="EC" id="2.1.1.375" evidence="21"/>
<evidence type="ECO:0000256" key="26">
    <source>
        <dbReference type="ARBA" id="ARBA00048548"/>
    </source>
</evidence>
<evidence type="ECO:0000259" key="28">
    <source>
        <dbReference type="PROSITE" id="PS51590"/>
    </source>
</evidence>
<dbReference type="GO" id="GO:0005524">
    <property type="term" value="F:ATP binding"/>
    <property type="evidence" value="ECO:0007669"/>
    <property type="project" value="UniProtKB-KW"/>
</dbReference>
<evidence type="ECO:0000256" key="21">
    <source>
        <dbReference type="ARBA" id="ARBA00026099"/>
    </source>
</evidence>
<evidence type="ECO:0000256" key="12">
    <source>
        <dbReference type="ARBA" id="ARBA00022801"/>
    </source>
</evidence>
<keyword evidence="5 29" id="KW-0696">RNA-directed RNA polymerase</keyword>
<evidence type="ECO:0000256" key="14">
    <source>
        <dbReference type="ARBA" id="ARBA00022844"/>
    </source>
</evidence>
<keyword evidence="13" id="KW-0067">ATP-binding</keyword>
<evidence type="ECO:0000256" key="20">
    <source>
        <dbReference type="ARBA" id="ARBA00024499"/>
    </source>
</evidence>
<dbReference type="EC" id="2.7.7.48" evidence="3"/>
<keyword evidence="7" id="KW-0507">mRNA processing</keyword>
<keyword evidence="11" id="KW-0547">Nucleotide-binding</keyword>
<keyword evidence="12" id="KW-0378">Hydrolase</keyword>
<feature type="domain" description="RdRp catalytic" evidence="27">
    <location>
        <begin position="566"/>
        <end position="752"/>
    </location>
</feature>
<dbReference type="GO" id="GO:0030430">
    <property type="term" value="C:host cell cytoplasm"/>
    <property type="evidence" value="ECO:0007669"/>
    <property type="project" value="UniProtKB-SubCell"/>
</dbReference>
<evidence type="ECO:0000256" key="11">
    <source>
        <dbReference type="ARBA" id="ARBA00022741"/>
    </source>
</evidence>
<keyword evidence="9" id="KW-0949">S-adenosyl-L-methionine</keyword>
<dbReference type="GeneID" id="29122749"/>
<comment type="subcellular location">
    <subcellularLocation>
        <location evidence="1">Host cytoplasm</location>
    </subcellularLocation>
    <subcellularLocation>
        <location evidence="2">Virion</location>
    </subcellularLocation>
</comment>
<keyword evidence="10" id="KW-0548">Nucleotidyltransferase</keyword>
<sequence length="2079" mass="238241">MDFLSLINEDDCSQQPKKSVPLPDYHLRSPLKPLDWIHMDHNRITSRNRLDLNYLRNYVRHFIVGNPIDLISAFNDKIPNQNTESWSKVTGDLLIRMGIDRDILPEETHPDFEGIRDIICLLDNGLWNRMRFWNSVLLVLNALSSSRPVPEGFIMSRGVVKITCLKTTEVIVMRTCIVVRCGRGSGTIYDGDWVRMSSDLHTQRFLIFLTSRLGQKVNQFVYPGVDLISSIISWGDDVLFNFKNEGYKLLKTYEAIVIGVLQARGNDSITNPGAFLGNTLTDILMENPKMHNFAMKLVRILETVSNPHHMTQLYGLHRAWGHPIVDSTKGMDKVIRIGRKDIVMRTDLSEDSGRMFKRLFAKEFKARNGMYPPIYNGHTLLHTKLQEGDSSATDLRVHPLIEWDRVKFKKVFDIPETFNLSMIVADKSISPSRTELVSIIKRKGTVMDAGKRRGVNRWLNDNSLRPKEFLKDINEGKFPEDHQIIGLTPKERELNPTPRMFALMSHLMRVYVVITEQMLSDHVLNMFPQITMTDTLLDLTKKMYVTVKQQSNVGRKTGVKHRWASRVVCMSLDFEKWNGHMRKTMTKPVFTSLGDLFGLSELYNMTYDIFEGSYYYLADGTYIPKVDSSGNLEVTEPYSFTGHKGGMEGLRQKGWTLYTVCCLEVILSKYNCTYKIMGMGDNQVLQITLYTNKIDLRGSPTVEGLSDMKTTLGLIFDDLINSFTLSGLPLKPLETWLSEDLYLYGKTPLWKGVPLSMDMKKLMRTFPWSNADVMTLENALGTISGNASSATQSTSCVWLPYLIGLIMSSLCITDFLSYHPLIGSSLSRRGSELGHWILAMSKLNKKKYRTEMRGLSTDHIRLVIQIMPRTLTGHNGLNLYEFMMRGFPDNLTRDVSYLTAVLKCPSAPKWLKSVIENWLSPIFMPDTNYSTLLQDVTSVNLMSPRAPTAGIKQTVERYMTDERLIKNKEFRDLMATKVKEHEEYLSECLCEGKILHIRLLHDIYEATIYGYVNSILSKVTKTSTIQNLAMAKSSFDVFDVICRDEVNCYNYVIWRSSAKGMQLSLSCPTEFCKEIRLIGWGKDLRGVTTPYPASYLIESNCDVTDSCMCDDGYLSVHFPDDQITNEMWMFDIGGNPPYLGSTTKEKVVIGTGGRVYSSEPLVKRPINLLRTINWFVPPDSNAARLILSTVSAVTDLDPHPYQGILEGTAGSEIHRYRDSCTSHGTLTSSCFLFSTRYHLSTDQLTRYSKGAENTDIHYQAVFSWMVELCNMYVTNRIRGGDVVTKFKHYKQSCYRCINPIPEDFIDIPSGKAADTVPSQKDNPYLYASKATIRISEKISPLFVMSPREFSYDQYQSMTNMQRLVWLHDIIADRIVSDVVSNSSDDTAVSIGLHDVRSYERTMYLKLNPKYLINKVLSRLLIVAEWGVIKSGHVGLSMDDDIKRTLINILENANPTSFLGLGMFYCWEESSSRMDVYPEMIRPNTNPISSASACEAMQKNMIGLSLGRKWKDSNRIAILADEEKYNFVIVKMFLYNYLKSHSQCNLCRRLTSSLQIGDVRYLRTLTCDRGHVVFDRMIKVPYSASNVTVERLRKDVSNTMRANRSRARITNPMKGQYSIEMVSSTQMGRQYSSVRDQDNGILEYDYPQDYHRYSIYQLIMLTQLPTNTRYKYSDILARVGKRIVNSNVFCLGDGLGSTSSLLWELGASKIICSTLLTPDDAIPQTYVHNVPPMLSDLGDDVDFKHMINLPNNILDSRWHDSWKSVVSNCDMVLCDVEILGRNKAKERLILMEKILRINNWRTAVIKDYLFSPDDMCNQIRRIASSQPKGWSLVTSKFRSAHHPEVWWLIDRSREVTGSISVGPFVGNVLSTWWTVRRELMESYNDDILTSTDMKTLAFINSGHNARRMETYVRSWLIFPVIGSMLPQKGSFTQLFYYLKKTKRPGKIHTVRGNSNLRLYSSDFSDLRIKMFALAVSMLADINDRLTMIKESSEWDLVWYEDKYKDWRPKLTRSLDNQLPRCEVINYVPMLSSIMLREGLIFRSHTDDVMFRPDRKREELCFPISVVADKNKVAYYPVVRQ</sequence>
<keyword evidence="8" id="KW-0808">Transferase</keyword>
<dbReference type="PROSITE" id="PS50526">
    <property type="entry name" value="RDRP_SSRNA_NEG_NONSEG"/>
    <property type="match status" value="1"/>
</dbReference>
<accession>A0A0B5KRQ6</accession>
<evidence type="ECO:0000256" key="4">
    <source>
        <dbReference type="ARBA" id="ARBA00012582"/>
    </source>
</evidence>
<comment type="catalytic activity">
    <reaction evidence="20">
        <text>a 5'-end (5'-triphosphoguanosine)-(2'-O-methyladenylyl)-adenylyl-cytidylyl-adenosine in mRNA + S-adenosyl-L-methionine = a 5'-end (N(7)-methyl 5'-triphosphoguanosine)-(2'-O-methyladenylyl)-adenylyl-cytidylyl-adenosine in mRNA + S-adenosyl-L-homocysteine</text>
        <dbReference type="Rhea" id="RHEA:65440"/>
        <dbReference type="Rhea" id="RHEA-COMP:16798"/>
        <dbReference type="Rhea" id="RHEA-COMP:16801"/>
        <dbReference type="ChEBI" id="CHEBI:57856"/>
        <dbReference type="ChEBI" id="CHEBI:59789"/>
        <dbReference type="ChEBI" id="CHEBI:156482"/>
        <dbReference type="ChEBI" id="CHEBI:156483"/>
    </reaction>
</comment>
<evidence type="ECO:0000256" key="5">
    <source>
        <dbReference type="ARBA" id="ARBA00022484"/>
    </source>
</evidence>
<protein>
    <recommendedName>
        <fullName evidence="23">Replicase</fullName>
        <ecNumber evidence="21">2.1.1.375</ecNumber>
        <ecNumber evidence="3">2.7.7.48</ecNumber>
        <ecNumber evidence="4">2.7.7.88</ecNumber>
    </recommendedName>
    <alternativeName>
        <fullName evidence="22">Transcriptase</fullName>
    </alternativeName>
</protein>
<keyword evidence="30" id="KW-1185">Reference proteome</keyword>
<evidence type="ECO:0000259" key="27">
    <source>
        <dbReference type="PROSITE" id="PS50526"/>
    </source>
</evidence>
<dbReference type="Pfam" id="PF00946">
    <property type="entry name" value="Mononeg_RNA_pol"/>
    <property type="match status" value="1"/>
</dbReference>
<evidence type="ECO:0000256" key="10">
    <source>
        <dbReference type="ARBA" id="ARBA00022695"/>
    </source>
</evidence>
<gene>
    <name evidence="29" type="primary">L</name>
</gene>
<dbReference type="PROSITE" id="PS51590">
    <property type="entry name" value="SAM_MT_MNV_L"/>
    <property type="match status" value="1"/>
</dbReference>
<organism evidence="29 30">
    <name type="scientific">Wuhan Insect virus 6</name>
    <dbReference type="NCBI Taxonomy" id="1608111"/>
    <lineage>
        <taxon>Viruses</taxon>
        <taxon>Riboviria</taxon>
        <taxon>Orthornavirae</taxon>
        <taxon>Negarnaviricota</taxon>
        <taxon>Haploviricotina</taxon>
        <taxon>Monjiviricetes</taxon>
        <taxon>Mononegavirales</taxon>
        <taxon>Rhabdoviridae</taxon>
        <taxon>Betarhabdovirinae</taxon>
        <taxon>Alphacytorhabdovirus</taxon>
        <taxon>Alphacytorhabdovirus gammawuhaninsectus</taxon>
        <taxon>Cytorhabdovirus gammawuhaninsectum</taxon>
    </lineage>
</organism>
<dbReference type="GO" id="GO:0044423">
    <property type="term" value="C:virion component"/>
    <property type="evidence" value="ECO:0007669"/>
    <property type="project" value="UniProtKB-KW"/>
</dbReference>
<keyword evidence="16" id="KW-0506">mRNA capping</keyword>
<evidence type="ECO:0000256" key="16">
    <source>
        <dbReference type="ARBA" id="ARBA00023042"/>
    </source>
</evidence>
<evidence type="ECO:0000256" key="15">
    <source>
        <dbReference type="ARBA" id="ARBA00022953"/>
    </source>
</evidence>
<proteinExistence type="predicted"/>
<dbReference type="GO" id="GO:0004482">
    <property type="term" value="F:mRNA 5'-cap (guanine-N7-)-methyltransferase activity"/>
    <property type="evidence" value="ECO:0007669"/>
    <property type="project" value="InterPro"/>
</dbReference>
<dbReference type="EC" id="2.7.7.88" evidence="4"/>
<evidence type="ECO:0000256" key="22">
    <source>
        <dbReference type="ARBA" id="ARBA00030436"/>
    </source>
</evidence>
<evidence type="ECO:0000256" key="23">
    <source>
        <dbReference type="ARBA" id="ARBA00031012"/>
    </source>
</evidence>
<evidence type="ECO:0000256" key="7">
    <source>
        <dbReference type="ARBA" id="ARBA00022664"/>
    </source>
</evidence>
<comment type="catalytic activity">
    <reaction evidence="26">
        <text>GTP + H2O = GDP + phosphate + H(+)</text>
        <dbReference type="Rhea" id="RHEA:19669"/>
        <dbReference type="ChEBI" id="CHEBI:15377"/>
        <dbReference type="ChEBI" id="CHEBI:15378"/>
        <dbReference type="ChEBI" id="CHEBI:37565"/>
        <dbReference type="ChEBI" id="CHEBI:43474"/>
        <dbReference type="ChEBI" id="CHEBI:58189"/>
    </reaction>
</comment>
<dbReference type="GO" id="GO:0003968">
    <property type="term" value="F:RNA-directed RNA polymerase activity"/>
    <property type="evidence" value="ECO:0007669"/>
    <property type="project" value="UniProtKB-KW"/>
</dbReference>